<organism evidence="2 3">
    <name type="scientific">Zasmidium cellare ATCC 36951</name>
    <dbReference type="NCBI Taxonomy" id="1080233"/>
    <lineage>
        <taxon>Eukaryota</taxon>
        <taxon>Fungi</taxon>
        <taxon>Dikarya</taxon>
        <taxon>Ascomycota</taxon>
        <taxon>Pezizomycotina</taxon>
        <taxon>Dothideomycetes</taxon>
        <taxon>Dothideomycetidae</taxon>
        <taxon>Mycosphaerellales</taxon>
        <taxon>Mycosphaerellaceae</taxon>
        <taxon>Zasmidium</taxon>
    </lineage>
</organism>
<name>A0A6A6D7F5_ZASCE</name>
<dbReference type="AlphaFoldDB" id="A0A6A6D7F5"/>
<dbReference type="InterPro" id="IPR012171">
    <property type="entry name" value="Fatty_acid_desaturase"/>
</dbReference>
<evidence type="ECO:0000313" key="2">
    <source>
        <dbReference type="EMBL" id="KAF2174240.1"/>
    </source>
</evidence>
<dbReference type="PANTHER" id="PTHR32100">
    <property type="entry name" value="OMEGA-6 FATTY ACID DESATURASE, CHLOROPLASTIC"/>
    <property type="match status" value="1"/>
</dbReference>
<dbReference type="GeneID" id="54563648"/>
<accession>A0A6A6D7F5</accession>
<keyword evidence="3" id="KW-1185">Reference proteome</keyword>
<dbReference type="GO" id="GO:0006629">
    <property type="term" value="P:lipid metabolic process"/>
    <property type="evidence" value="ECO:0007669"/>
    <property type="project" value="InterPro"/>
</dbReference>
<protein>
    <recommendedName>
        <fullName evidence="1">Fatty acid desaturase domain-containing protein</fullName>
    </recommendedName>
</protein>
<feature type="domain" description="Fatty acid desaturase" evidence="1">
    <location>
        <begin position="74"/>
        <end position="358"/>
    </location>
</feature>
<evidence type="ECO:0000313" key="3">
    <source>
        <dbReference type="Proteomes" id="UP000799537"/>
    </source>
</evidence>
<dbReference type="EMBL" id="ML993579">
    <property type="protein sequence ID" value="KAF2174240.1"/>
    <property type="molecule type" value="Genomic_DNA"/>
</dbReference>
<dbReference type="GO" id="GO:0016491">
    <property type="term" value="F:oxidoreductase activity"/>
    <property type="evidence" value="ECO:0007669"/>
    <property type="project" value="InterPro"/>
</dbReference>
<dbReference type="Proteomes" id="UP000799537">
    <property type="component" value="Unassembled WGS sequence"/>
</dbReference>
<dbReference type="OrthoDB" id="1461976at2759"/>
<gene>
    <name evidence="2" type="ORF">M409DRAFT_35333</name>
</gene>
<reference evidence="2" key="1">
    <citation type="journal article" date="2020" name="Stud. Mycol.">
        <title>101 Dothideomycetes genomes: a test case for predicting lifestyles and emergence of pathogens.</title>
        <authorList>
            <person name="Haridas S."/>
            <person name="Albert R."/>
            <person name="Binder M."/>
            <person name="Bloem J."/>
            <person name="Labutti K."/>
            <person name="Salamov A."/>
            <person name="Andreopoulos B."/>
            <person name="Baker S."/>
            <person name="Barry K."/>
            <person name="Bills G."/>
            <person name="Bluhm B."/>
            <person name="Cannon C."/>
            <person name="Castanera R."/>
            <person name="Culley D."/>
            <person name="Daum C."/>
            <person name="Ezra D."/>
            <person name="Gonzalez J."/>
            <person name="Henrissat B."/>
            <person name="Kuo A."/>
            <person name="Liang C."/>
            <person name="Lipzen A."/>
            <person name="Lutzoni F."/>
            <person name="Magnuson J."/>
            <person name="Mondo S."/>
            <person name="Nolan M."/>
            <person name="Ohm R."/>
            <person name="Pangilinan J."/>
            <person name="Park H.-J."/>
            <person name="Ramirez L."/>
            <person name="Alfaro M."/>
            <person name="Sun H."/>
            <person name="Tritt A."/>
            <person name="Yoshinaga Y."/>
            <person name="Zwiers L.-H."/>
            <person name="Turgeon B."/>
            <person name="Goodwin S."/>
            <person name="Spatafora J."/>
            <person name="Crous P."/>
            <person name="Grigoriev I."/>
        </authorList>
    </citation>
    <scope>NUCLEOTIDE SEQUENCE</scope>
    <source>
        <strain evidence="2">ATCC 36951</strain>
    </source>
</reference>
<dbReference type="RefSeq" id="XP_033675129.1">
    <property type="nucleotide sequence ID" value="XM_033810376.1"/>
</dbReference>
<dbReference type="Pfam" id="PF00487">
    <property type="entry name" value="FA_desaturase"/>
    <property type="match status" value="1"/>
</dbReference>
<dbReference type="InterPro" id="IPR005804">
    <property type="entry name" value="FA_desaturase_dom"/>
</dbReference>
<dbReference type="CDD" id="cd03507">
    <property type="entry name" value="Delta12-FADS-like"/>
    <property type="match status" value="1"/>
</dbReference>
<proteinExistence type="predicted"/>
<evidence type="ECO:0000259" key="1">
    <source>
        <dbReference type="Pfam" id="PF00487"/>
    </source>
</evidence>
<sequence length="414" mass="46896">MLLDTNGNEFHLPDFTIKDVRNAIPPECFERSTIRGFGYVLRDILLISATFCLAKTLITEKLISSFWARAALWNLYGFLNGLFATGLWVLAHECGHQAFSPYKTLNDTVGFILHSALLVPYFSWKISHGKHHKGTGHMHRDMVFVPRTRSEFAASVGKTVEQLSEITEEAPVYALGYILARQLFGWPIYLLTNDTGHNEHARQAEGRGRGKQNGFLDGVNHFNPNSPVFDARDVRLILLSDVGVLATAALLKLAIDRYGLSNVFTWYFVPYLWVNNWLVAITFLQHTDPTLPHYQSSSWTFIRGAAAMIDRDFGFIGRHLFHGIIETHVLHHYVSTIPFYNADKATEAIKPVLGRHYRSDVAGGPVGFVKSLYRNVRVCQWVEHTEGAVGDGRNVLFFRNRRGIGPRTLREHSE</sequence>